<gene>
    <name evidence="1" type="ORF">HAP48_000800</name>
</gene>
<reference evidence="1" key="1">
    <citation type="submission" date="2020-06" db="EMBL/GenBank/DDBJ databases">
        <title>Whole Genome Sequence of Bradyrhizobium sp. Strain 1S1.</title>
        <authorList>
            <person name="Bromfield E.S.P."/>
            <person name="Cloutier S."/>
        </authorList>
    </citation>
    <scope>NUCLEOTIDE SEQUENCE [LARGE SCALE GENOMIC DNA]</scope>
    <source>
        <strain evidence="1">1S1</strain>
    </source>
</reference>
<organism evidence="1">
    <name type="scientific">Bradyrhizobium septentrionale</name>
    <dbReference type="NCBI Taxonomy" id="1404411"/>
    <lineage>
        <taxon>Bacteria</taxon>
        <taxon>Pseudomonadati</taxon>
        <taxon>Pseudomonadota</taxon>
        <taxon>Alphaproteobacteria</taxon>
        <taxon>Hyphomicrobiales</taxon>
        <taxon>Nitrobacteraceae</taxon>
        <taxon>Bradyrhizobium</taxon>
    </lineage>
</organism>
<comment type="caution">
    <text evidence="1">The sequence shown here is derived from an EMBL/GenBank/DDBJ whole genome shotgun (WGS) entry which is preliminary data.</text>
</comment>
<dbReference type="RefSeq" id="WP_166212424.1">
    <property type="nucleotide sequence ID" value="NZ_CP088285.1"/>
</dbReference>
<evidence type="ECO:0008006" key="2">
    <source>
        <dbReference type="Google" id="ProtNLM"/>
    </source>
</evidence>
<dbReference type="EMBL" id="JAAOLE020000001">
    <property type="protein sequence ID" value="NVI41658.1"/>
    <property type="molecule type" value="Genomic_DNA"/>
</dbReference>
<accession>A0A973VTW2</accession>
<name>A0A973VTW2_9BRAD</name>
<protein>
    <recommendedName>
        <fullName evidence="2">CBS domain-containing protein</fullName>
    </recommendedName>
</protein>
<evidence type="ECO:0000313" key="1">
    <source>
        <dbReference type="EMBL" id="NVI41658.1"/>
    </source>
</evidence>
<proteinExistence type="predicted"/>
<sequence length="272" mass="30298">MAKGWASSNLSGVGDVFTTLHSGLAVELISTPASSLATCTQDELIRDVLERNRPGYDFIPVANENARFIGMFNAFSQRDRSTQGTIRGCFLPLSEEYLIGADASILDFILDADQRPCRLVISGAKIVGLVSLSDLQRLPVRATLFALITGFEITMAEFIKKRHPSESGWLEVLAARRQQKIKDEMSDARADDGFVESLLFTQFFDKTTIVARQFPENQRKSLEAKLRRIEHLRNHVAHANDYAATPSLAKNVCEVVRELLEIRGELQNLSLA</sequence>
<dbReference type="AlphaFoldDB" id="A0A973VTW2"/>